<gene>
    <name evidence="9" type="ORF">H9L23_01390</name>
</gene>
<dbReference type="GO" id="GO:0006508">
    <property type="term" value="P:proteolysis"/>
    <property type="evidence" value="ECO:0007669"/>
    <property type="project" value="UniProtKB-KW"/>
</dbReference>
<organism evidence="9 10">
    <name type="scientific">Pedobacter roseus</name>
    <dbReference type="NCBI Taxonomy" id="336820"/>
    <lineage>
        <taxon>Bacteria</taxon>
        <taxon>Pseudomonadati</taxon>
        <taxon>Bacteroidota</taxon>
        <taxon>Sphingobacteriia</taxon>
        <taxon>Sphingobacteriales</taxon>
        <taxon>Sphingobacteriaceae</taxon>
        <taxon>Pedobacter</taxon>
    </lineage>
</organism>
<dbReference type="CDD" id="cd00161">
    <property type="entry name" value="beta-trefoil_Ricin-like"/>
    <property type="match status" value="1"/>
</dbReference>
<dbReference type="InterPro" id="IPR024079">
    <property type="entry name" value="MetalloPept_cat_dom_sf"/>
</dbReference>
<feature type="domain" description="Peptidase M12A" evidence="8">
    <location>
        <begin position="91"/>
        <end position="284"/>
    </location>
</feature>
<feature type="binding site" evidence="6">
    <location>
        <position position="190"/>
    </location>
    <ligand>
        <name>Zn(2+)</name>
        <dbReference type="ChEBI" id="CHEBI:29105"/>
        <note>catalytic</note>
    </ligand>
</feature>
<accession>A0A7G9QHH4</accession>
<dbReference type="SMART" id="SM00458">
    <property type="entry name" value="RICIN"/>
    <property type="match status" value="1"/>
</dbReference>
<dbReference type="Gene3D" id="3.40.390.10">
    <property type="entry name" value="Collagenase (Catalytic Domain)"/>
    <property type="match status" value="1"/>
</dbReference>
<dbReference type="KEGG" id="proe:H9L23_01390"/>
<dbReference type="PANTHER" id="PTHR10127">
    <property type="entry name" value="DISCOIDIN, CUB, EGF, LAMININ , AND ZINC METALLOPROTEASE DOMAIN CONTAINING"/>
    <property type="match status" value="1"/>
</dbReference>
<keyword evidence="4 6" id="KW-0862">Zinc</keyword>
<dbReference type="GO" id="GO:0008270">
    <property type="term" value="F:zinc ion binding"/>
    <property type="evidence" value="ECO:0007669"/>
    <property type="project" value="UniProtKB-UniRule"/>
</dbReference>
<dbReference type="InterPro" id="IPR035992">
    <property type="entry name" value="Ricin_B-like_lectins"/>
</dbReference>
<dbReference type="InterPro" id="IPR000772">
    <property type="entry name" value="Ricin_B_lectin"/>
</dbReference>
<dbReference type="CDD" id="cd04280">
    <property type="entry name" value="ZnMc_astacin_like"/>
    <property type="match status" value="1"/>
</dbReference>
<dbReference type="Gene3D" id="2.80.10.50">
    <property type="match status" value="1"/>
</dbReference>
<dbReference type="AlphaFoldDB" id="A0A7G9QHH4"/>
<evidence type="ECO:0000313" key="9">
    <source>
        <dbReference type="EMBL" id="QNN42799.1"/>
    </source>
</evidence>
<proteinExistence type="predicted"/>
<evidence type="ECO:0000256" key="5">
    <source>
        <dbReference type="ARBA" id="ARBA00023049"/>
    </source>
</evidence>
<dbReference type="InterPro" id="IPR001506">
    <property type="entry name" value="Peptidase_M12A"/>
</dbReference>
<evidence type="ECO:0000256" key="3">
    <source>
        <dbReference type="ARBA" id="ARBA00022801"/>
    </source>
</evidence>
<evidence type="ECO:0000256" key="1">
    <source>
        <dbReference type="ARBA" id="ARBA00022670"/>
    </source>
</evidence>
<dbReference type="RefSeq" id="WP_187593308.1">
    <property type="nucleotide sequence ID" value="NZ_CP060723.1"/>
</dbReference>
<feature type="binding site" evidence="6">
    <location>
        <position position="180"/>
    </location>
    <ligand>
        <name>Zn(2+)</name>
        <dbReference type="ChEBI" id="CHEBI:29105"/>
        <note>catalytic</note>
    </ligand>
</feature>
<dbReference type="SUPFAM" id="SSF50370">
    <property type="entry name" value="Ricin B-like lectins"/>
    <property type="match status" value="1"/>
</dbReference>
<keyword evidence="2 6" id="KW-0479">Metal-binding</keyword>
<keyword evidence="10" id="KW-1185">Reference proteome</keyword>
<dbReference type="InterPro" id="IPR034035">
    <property type="entry name" value="Astacin-like_dom"/>
</dbReference>
<evidence type="ECO:0000259" key="8">
    <source>
        <dbReference type="PROSITE" id="PS51864"/>
    </source>
</evidence>
<evidence type="ECO:0000256" key="2">
    <source>
        <dbReference type="ARBA" id="ARBA00022723"/>
    </source>
</evidence>
<evidence type="ECO:0000313" key="10">
    <source>
        <dbReference type="Proteomes" id="UP000515806"/>
    </source>
</evidence>
<name>A0A7G9QHH4_9SPHI</name>
<keyword evidence="7" id="KW-0732">Signal</keyword>
<evidence type="ECO:0000256" key="4">
    <source>
        <dbReference type="ARBA" id="ARBA00022833"/>
    </source>
</evidence>
<feature type="active site" evidence="6">
    <location>
        <position position="181"/>
    </location>
</feature>
<dbReference type="SMART" id="SM00235">
    <property type="entry name" value="ZnMc"/>
    <property type="match status" value="1"/>
</dbReference>
<comment type="caution">
    <text evidence="6">Lacks conserved residue(s) required for the propagation of feature annotation.</text>
</comment>
<dbReference type="PRINTS" id="PR00480">
    <property type="entry name" value="ASTACIN"/>
</dbReference>
<reference evidence="9 10" key="1">
    <citation type="submission" date="2020-08" db="EMBL/GenBank/DDBJ databases">
        <title>Genome sequence of Pedobacter roseus KACC 11594T.</title>
        <authorList>
            <person name="Hyun D.-W."/>
            <person name="Bae J.-W."/>
        </authorList>
    </citation>
    <scope>NUCLEOTIDE SEQUENCE [LARGE SCALE GENOMIC DNA]</scope>
    <source>
        <strain evidence="9 10">KACC 11594</strain>
    </source>
</reference>
<sequence>MKTNKKIYLGVFSAILLCISIFSCKKQSAEGNVESTMKKSDQMHEFNFGGNKILIKEDKGTYYLSDDIILTEQQFNLLKANNNAAMSTTARALIMNSLVKRWTNSIVYYSLSNLGADTASSLKAMQYIARVSPLTFVQRTSQANYINFVKSTGNSSSVGMVGGAQNLNLYNYNTPGIIIHELFHALGVMHEQCRTDQSSNVVIHPENIPDDKEFNFNQVSVSSYTNYGNFDFESIMMYEPYAFSSNGQPTITRLDGSTYQTSYPAANMSPTDIAGINQLYTGFTYTGLAANTNYEIASALDNTKLLNVPNSATADGTQVIIYTDGNSNNARWKVTKNADGYYTLSPLHALSKALTVVGSGIANGTKLEIRTNTGDPSQQFNITPEASGYYIISPRNVPSKNVDVPGSSTANGTLLNIWSYGGANNQKFKFNTF</sequence>
<dbReference type="Pfam" id="PF14200">
    <property type="entry name" value="RicinB_lectin_2"/>
    <property type="match status" value="1"/>
</dbReference>
<feature type="binding site" evidence="6">
    <location>
        <position position="184"/>
    </location>
    <ligand>
        <name>Zn(2+)</name>
        <dbReference type="ChEBI" id="CHEBI:29105"/>
        <note>catalytic</note>
    </ligand>
</feature>
<evidence type="ECO:0000256" key="7">
    <source>
        <dbReference type="SAM" id="SignalP"/>
    </source>
</evidence>
<dbReference type="PROSITE" id="PS50231">
    <property type="entry name" value="RICIN_B_LECTIN"/>
    <property type="match status" value="1"/>
</dbReference>
<keyword evidence="3 6" id="KW-0378">Hydrolase</keyword>
<keyword evidence="5 6" id="KW-0482">Metalloprotease</keyword>
<dbReference type="PROSITE" id="PS51257">
    <property type="entry name" value="PROKAR_LIPOPROTEIN"/>
    <property type="match status" value="1"/>
</dbReference>
<feature type="chain" id="PRO_5028829612" evidence="7">
    <location>
        <begin position="29"/>
        <end position="433"/>
    </location>
</feature>
<dbReference type="GO" id="GO:0004222">
    <property type="term" value="F:metalloendopeptidase activity"/>
    <property type="evidence" value="ECO:0007669"/>
    <property type="project" value="UniProtKB-UniRule"/>
</dbReference>
<feature type="signal peptide" evidence="7">
    <location>
        <begin position="1"/>
        <end position="28"/>
    </location>
</feature>
<dbReference type="InterPro" id="IPR006026">
    <property type="entry name" value="Peptidase_Metallo"/>
</dbReference>
<dbReference type="PROSITE" id="PS51864">
    <property type="entry name" value="ASTACIN"/>
    <property type="match status" value="1"/>
</dbReference>
<dbReference type="SUPFAM" id="SSF55486">
    <property type="entry name" value="Metalloproteases ('zincins'), catalytic domain"/>
    <property type="match status" value="1"/>
</dbReference>
<dbReference type="Pfam" id="PF01400">
    <property type="entry name" value="Astacin"/>
    <property type="match status" value="1"/>
</dbReference>
<keyword evidence="1 6" id="KW-0645">Protease</keyword>
<dbReference type="PANTHER" id="PTHR10127:SF780">
    <property type="entry name" value="METALLOENDOPEPTIDASE"/>
    <property type="match status" value="1"/>
</dbReference>
<dbReference type="Proteomes" id="UP000515806">
    <property type="component" value="Chromosome"/>
</dbReference>
<comment type="cofactor">
    <cofactor evidence="6">
        <name>Zn(2+)</name>
        <dbReference type="ChEBI" id="CHEBI:29105"/>
    </cofactor>
    <text evidence="6">Binds 1 zinc ion per subunit.</text>
</comment>
<protein>
    <submittedName>
        <fullName evidence="9">RICIN domain-containing protein</fullName>
    </submittedName>
</protein>
<evidence type="ECO:0000256" key="6">
    <source>
        <dbReference type="PROSITE-ProRule" id="PRU01211"/>
    </source>
</evidence>
<dbReference type="EMBL" id="CP060723">
    <property type="protein sequence ID" value="QNN42799.1"/>
    <property type="molecule type" value="Genomic_DNA"/>
</dbReference>